<dbReference type="OrthoDB" id="4306236at2759"/>
<sequence>MPAEIPDQGSYDLDLSGNADIYLTLRINNSRPEIRVEKGERQNNRIHRSQVIGMSKERNQANAEVIVTGHPLIIPFDALFHRQPVDPGGKDPKISEQELEALAGSIWEEQGWLRYE</sequence>
<evidence type="ECO:0000313" key="1">
    <source>
        <dbReference type="EMBL" id="KAJ5144157.1"/>
    </source>
</evidence>
<protein>
    <submittedName>
        <fullName evidence="1">Uncharacterized protein</fullName>
    </submittedName>
</protein>
<name>A0A9W9HCM7_9EURO</name>
<proteinExistence type="predicted"/>
<reference evidence="1" key="2">
    <citation type="journal article" date="2023" name="IMA Fungus">
        <title>Comparative genomic study of the Penicillium genus elucidates a diverse pangenome and 15 lateral gene transfer events.</title>
        <authorList>
            <person name="Petersen C."/>
            <person name="Sorensen T."/>
            <person name="Nielsen M.R."/>
            <person name="Sondergaard T.E."/>
            <person name="Sorensen J.L."/>
            <person name="Fitzpatrick D.A."/>
            <person name="Frisvad J.C."/>
            <person name="Nielsen K.L."/>
        </authorList>
    </citation>
    <scope>NUCLEOTIDE SEQUENCE</scope>
    <source>
        <strain evidence="1">IBT 22155</strain>
    </source>
</reference>
<dbReference type="GeneID" id="81402858"/>
<organism evidence="1 2">
    <name type="scientific">Penicillium bovifimosum</name>
    <dbReference type="NCBI Taxonomy" id="126998"/>
    <lineage>
        <taxon>Eukaryota</taxon>
        <taxon>Fungi</taxon>
        <taxon>Dikarya</taxon>
        <taxon>Ascomycota</taxon>
        <taxon>Pezizomycotina</taxon>
        <taxon>Eurotiomycetes</taxon>
        <taxon>Eurotiomycetidae</taxon>
        <taxon>Eurotiales</taxon>
        <taxon>Aspergillaceae</taxon>
        <taxon>Penicillium</taxon>
    </lineage>
</organism>
<reference evidence="1" key="1">
    <citation type="submission" date="2022-11" db="EMBL/GenBank/DDBJ databases">
        <authorList>
            <person name="Petersen C."/>
        </authorList>
    </citation>
    <scope>NUCLEOTIDE SEQUENCE</scope>
    <source>
        <strain evidence="1">IBT 22155</strain>
    </source>
</reference>
<keyword evidence="2" id="KW-1185">Reference proteome</keyword>
<dbReference type="Proteomes" id="UP001149079">
    <property type="component" value="Unassembled WGS sequence"/>
</dbReference>
<evidence type="ECO:0000313" key="2">
    <source>
        <dbReference type="Proteomes" id="UP001149079"/>
    </source>
</evidence>
<dbReference type="RefSeq" id="XP_056525801.1">
    <property type="nucleotide sequence ID" value="XM_056663688.1"/>
</dbReference>
<dbReference type="AlphaFoldDB" id="A0A9W9HCM7"/>
<accession>A0A9W9HCM7</accession>
<comment type="caution">
    <text evidence="1">The sequence shown here is derived from an EMBL/GenBank/DDBJ whole genome shotgun (WGS) entry which is preliminary data.</text>
</comment>
<gene>
    <name evidence="1" type="ORF">N7515_002944</name>
</gene>
<dbReference type="EMBL" id="JAPQKL010000002">
    <property type="protein sequence ID" value="KAJ5144157.1"/>
    <property type="molecule type" value="Genomic_DNA"/>
</dbReference>